<protein>
    <submittedName>
        <fullName evidence="4">Predicted outer membrane protein</fullName>
    </submittedName>
</protein>
<feature type="domain" description="SpaA-like prealbumin fold" evidence="3">
    <location>
        <begin position="251"/>
        <end position="337"/>
    </location>
</feature>
<feature type="compositionally biased region" description="Polar residues" evidence="1">
    <location>
        <begin position="1"/>
        <end position="16"/>
    </location>
</feature>
<dbReference type="RefSeq" id="WP_111835854.1">
    <property type="nucleotide sequence ID" value="NZ_UAPQ01000001.1"/>
</dbReference>
<gene>
    <name evidence="4" type="ORF">NCTC11535_00571</name>
</gene>
<keyword evidence="5" id="KW-1185">Reference proteome</keyword>
<dbReference type="Proteomes" id="UP000250006">
    <property type="component" value="Unassembled WGS sequence"/>
</dbReference>
<dbReference type="EMBL" id="UAPQ01000001">
    <property type="protein sequence ID" value="SPT52917.1"/>
    <property type="molecule type" value="Genomic_DNA"/>
</dbReference>
<sequence>MRPPSAANTPSNTSAQGDGFTALEPIAAGSTTTAAPTRTTSTCTIREKDLPAGVQVSYSLVNTGSGAQLTDAGNGTATLKFADNSTKVEVKATNTFTKPSFAVEKTGTDGPAEITSNTNSLVRNYQVKVTNKGKAEATSPAVTDTPGRPEGFTISKVLVDDVQVPAAGSSYQVTAGDKLAPNASQTHKVQVTYAVVPSKITEAGMAALGQCAATGPAPDPAKGIYNVVKMEGDVDGIDNNDACTTATDKRGTLTWNKVDTNGGKLAASSWTLTGPKEPAAGVVVADCVKGPCASGPFKDEDPAEGQFKVSGLAPGQYSIQEKDAPRGFKPLEGTLDFEEITAAKPDAVLKAAEGKVRENGVINHRQEGSVTWNKVDAANRKPLSSSVWELSGPQVPADTKVSDCVAAPCEVGAYKDADPQPGAFRLTGLGLGEYRLVEAAAPAGYKLDKTPRPFELSAAKPDYQFAEAFTNEKTAVPFLPLTGGLGADSFLIGGGSLAVTALAFGLWVRRRCEGAATA</sequence>
<dbReference type="Gene3D" id="2.60.40.10">
    <property type="entry name" value="Immunoglobulins"/>
    <property type="match status" value="2"/>
</dbReference>
<comment type="caution">
    <text evidence="4">The sequence shown here is derived from an EMBL/GenBank/DDBJ whole genome shotgun (WGS) entry which is preliminary data.</text>
</comment>
<feature type="transmembrane region" description="Helical" evidence="2">
    <location>
        <begin position="490"/>
        <end position="508"/>
    </location>
</feature>
<keyword evidence="2" id="KW-0812">Transmembrane</keyword>
<evidence type="ECO:0000259" key="3">
    <source>
        <dbReference type="Pfam" id="PF17802"/>
    </source>
</evidence>
<proteinExistence type="predicted"/>
<name>A0ABY1VN71_9ACTO</name>
<dbReference type="InterPro" id="IPR041033">
    <property type="entry name" value="SpaA_PFL_dom_1"/>
</dbReference>
<evidence type="ECO:0000313" key="4">
    <source>
        <dbReference type="EMBL" id="SPT52917.1"/>
    </source>
</evidence>
<evidence type="ECO:0000256" key="1">
    <source>
        <dbReference type="SAM" id="MobiDB-lite"/>
    </source>
</evidence>
<evidence type="ECO:0000256" key="2">
    <source>
        <dbReference type="SAM" id="Phobius"/>
    </source>
</evidence>
<feature type="region of interest" description="Disordered" evidence="1">
    <location>
        <begin position="1"/>
        <end position="21"/>
    </location>
</feature>
<organism evidence="4 5">
    <name type="scientific">Actinomyces bovis</name>
    <dbReference type="NCBI Taxonomy" id="1658"/>
    <lineage>
        <taxon>Bacteria</taxon>
        <taxon>Bacillati</taxon>
        <taxon>Actinomycetota</taxon>
        <taxon>Actinomycetes</taxon>
        <taxon>Actinomycetales</taxon>
        <taxon>Actinomycetaceae</taxon>
        <taxon>Actinomyces</taxon>
    </lineage>
</organism>
<accession>A0ABY1VN71</accession>
<keyword evidence="2" id="KW-1133">Transmembrane helix</keyword>
<dbReference type="InterPro" id="IPR013783">
    <property type="entry name" value="Ig-like_fold"/>
</dbReference>
<dbReference type="Pfam" id="PF17802">
    <property type="entry name" value="SpaA"/>
    <property type="match status" value="2"/>
</dbReference>
<evidence type="ECO:0000313" key="5">
    <source>
        <dbReference type="Proteomes" id="UP000250006"/>
    </source>
</evidence>
<feature type="domain" description="SpaA-like prealbumin fold" evidence="3">
    <location>
        <begin position="368"/>
        <end position="460"/>
    </location>
</feature>
<keyword evidence="2" id="KW-0472">Membrane</keyword>
<reference evidence="4 5" key="1">
    <citation type="submission" date="2018-06" db="EMBL/GenBank/DDBJ databases">
        <authorList>
            <consortium name="Pathogen Informatics"/>
            <person name="Doyle S."/>
        </authorList>
    </citation>
    <scope>NUCLEOTIDE SEQUENCE [LARGE SCALE GENOMIC DNA]</scope>
    <source>
        <strain evidence="4 5">NCTC11535</strain>
    </source>
</reference>